<evidence type="ECO:0000256" key="2">
    <source>
        <dbReference type="ARBA" id="ARBA00023125"/>
    </source>
</evidence>
<keyword evidence="4" id="KW-1133">Transmembrane helix</keyword>
<feature type="transmembrane region" description="Helical" evidence="4">
    <location>
        <begin position="94"/>
        <end position="112"/>
    </location>
</feature>
<gene>
    <name evidence="6" type="ORF">LH29_05510</name>
</gene>
<keyword evidence="1" id="KW-0805">Transcription regulation</keyword>
<dbReference type="InterPro" id="IPR009057">
    <property type="entry name" value="Homeodomain-like_sf"/>
</dbReference>
<organism evidence="6 7">
    <name type="scientific">Draconibacterium sediminis</name>
    <dbReference type="NCBI Taxonomy" id="1544798"/>
    <lineage>
        <taxon>Bacteria</taxon>
        <taxon>Pseudomonadati</taxon>
        <taxon>Bacteroidota</taxon>
        <taxon>Bacteroidia</taxon>
        <taxon>Marinilabiliales</taxon>
        <taxon>Prolixibacteraceae</taxon>
        <taxon>Draconibacterium</taxon>
    </lineage>
</organism>
<dbReference type="SMART" id="SM00342">
    <property type="entry name" value="HTH_ARAC"/>
    <property type="match status" value="1"/>
</dbReference>
<accession>A0A0D8JD43</accession>
<evidence type="ECO:0000313" key="6">
    <source>
        <dbReference type="EMBL" id="KJF44890.1"/>
    </source>
</evidence>
<dbReference type="OrthoDB" id="1157591at2"/>
<comment type="caution">
    <text evidence="6">The sequence shown here is derived from an EMBL/GenBank/DDBJ whole genome shotgun (WGS) entry which is preliminary data.</text>
</comment>
<feature type="transmembrane region" description="Helical" evidence="4">
    <location>
        <begin position="132"/>
        <end position="156"/>
    </location>
</feature>
<dbReference type="STRING" id="1544798.LH29_05510"/>
<keyword evidence="4" id="KW-0812">Transmembrane</keyword>
<dbReference type="Proteomes" id="UP000032544">
    <property type="component" value="Unassembled WGS sequence"/>
</dbReference>
<dbReference type="SUPFAM" id="SSF46689">
    <property type="entry name" value="Homeodomain-like"/>
    <property type="match status" value="1"/>
</dbReference>
<feature type="transmembrane region" description="Helical" evidence="4">
    <location>
        <begin position="33"/>
        <end position="50"/>
    </location>
</feature>
<dbReference type="RefSeq" id="WP_045026427.1">
    <property type="nucleotide sequence ID" value="NZ_JRHC01000001.1"/>
</dbReference>
<feature type="transmembrane region" description="Helical" evidence="4">
    <location>
        <begin position="56"/>
        <end position="79"/>
    </location>
</feature>
<dbReference type="GO" id="GO:0003700">
    <property type="term" value="F:DNA-binding transcription factor activity"/>
    <property type="evidence" value="ECO:0007669"/>
    <property type="project" value="InterPro"/>
</dbReference>
<evidence type="ECO:0000256" key="1">
    <source>
        <dbReference type="ARBA" id="ARBA00023015"/>
    </source>
</evidence>
<dbReference type="InterPro" id="IPR018060">
    <property type="entry name" value="HTH_AraC"/>
</dbReference>
<evidence type="ECO:0000313" key="7">
    <source>
        <dbReference type="Proteomes" id="UP000032544"/>
    </source>
</evidence>
<evidence type="ECO:0000259" key="5">
    <source>
        <dbReference type="PROSITE" id="PS01124"/>
    </source>
</evidence>
<dbReference type="AlphaFoldDB" id="A0A0D8JD43"/>
<feature type="domain" description="HTH araC/xylS-type" evidence="5">
    <location>
        <begin position="268"/>
        <end position="370"/>
    </location>
</feature>
<reference evidence="6 7" key="1">
    <citation type="submission" date="2014-09" db="EMBL/GenBank/DDBJ databases">
        <title>Draft Genome Sequence of Draconibacterium sp. JN14CK-3.</title>
        <authorList>
            <person name="Dong C."/>
            <person name="Lai Q."/>
            <person name="Shao Z."/>
        </authorList>
    </citation>
    <scope>NUCLEOTIDE SEQUENCE [LARGE SCALE GENOMIC DNA]</scope>
    <source>
        <strain evidence="6 7">JN14CK-3</strain>
    </source>
</reference>
<dbReference type="PROSITE" id="PS01124">
    <property type="entry name" value="HTH_ARAC_FAMILY_2"/>
    <property type="match status" value="1"/>
</dbReference>
<protein>
    <recommendedName>
        <fullName evidence="5">HTH araC/xylS-type domain-containing protein</fullName>
    </recommendedName>
</protein>
<name>A0A0D8JD43_9BACT</name>
<dbReference type="GO" id="GO:0043565">
    <property type="term" value="F:sequence-specific DNA binding"/>
    <property type="evidence" value="ECO:0007669"/>
    <property type="project" value="InterPro"/>
</dbReference>
<dbReference type="PANTHER" id="PTHR43280">
    <property type="entry name" value="ARAC-FAMILY TRANSCRIPTIONAL REGULATOR"/>
    <property type="match status" value="1"/>
</dbReference>
<keyword evidence="7" id="KW-1185">Reference proteome</keyword>
<sequence>MTVVLNIGIVLSFFLGILLFSKKDKVLTDNILSLWLVVIGIHLTGYFLNYKGYWDLYPHLIGITAPFPLLYGPFLYLYVRYSLKSKKHIQKRDYIHFAPALVSYLLMMPFYFTYTADEKVQVDKGLIDDYGLFSTILLLSFIISGIAYAILAYRMLLKRHKIVEDNYSYSNRIDMNWLRFAILGIGSVFITAAAVTIMREMLRLQFPFNADILFYSIIVAFVVFIGYSGIRQQDLFTNTVKNEIDLLRTESEYKRSGLKQELAIQKHGELLELMQKEKPYLNPKLTLSELANTLSLSSNHLSQIINQYEQVNFHDFVNKYRVEEFIQRVQSNKNFSLLAHALDSGFNSKSSFNNVFRKHKSVTPSQYISELKF</sequence>
<dbReference type="PANTHER" id="PTHR43280:SF29">
    <property type="entry name" value="ARAC-FAMILY TRANSCRIPTIONAL REGULATOR"/>
    <property type="match status" value="1"/>
</dbReference>
<dbReference type="Pfam" id="PF12833">
    <property type="entry name" value="HTH_18"/>
    <property type="match status" value="1"/>
</dbReference>
<evidence type="ECO:0000256" key="4">
    <source>
        <dbReference type="SAM" id="Phobius"/>
    </source>
</evidence>
<keyword evidence="3" id="KW-0804">Transcription</keyword>
<keyword evidence="2" id="KW-0238">DNA-binding</keyword>
<proteinExistence type="predicted"/>
<keyword evidence="4" id="KW-0472">Membrane</keyword>
<dbReference type="Gene3D" id="1.10.10.60">
    <property type="entry name" value="Homeodomain-like"/>
    <property type="match status" value="2"/>
</dbReference>
<dbReference type="EMBL" id="JRHC01000001">
    <property type="protein sequence ID" value="KJF44890.1"/>
    <property type="molecule type" value="Genomic_DNA"/>
</dbReference>
<feature type="transmembrane region" description="Helical" evidence="4">
    <location>
        <begin position="177"/>
        <end position="197"/>
    </location>
</feature>
<feature type="transmembrane region" description="Helical" evidence="4">
    <location>
        <begin position="212"/>
        <end position="230"/>
    </location>
</feature>
<feature type="transmembrane region" description="Helical" evidence="4">
    <location>
        <begin position="6"/>
        <end position="21"/>
    </location>
</feature>
<evidence type="ECO:0000256" key="3">
    <source>
        <dbReference type="ARBA" id="ARBA00023163"/>
    </source>
</evidence>